<gene>
    <name evidence="1" type="ORF">PGLA1383_LOCUS40836</name>
</gene>
<dbReference type="Proteomes" id="UP000654075">
    <property type="component" value="Unassembled WGS sequence"/>
</dbReference>
<proteinExistence type="predicted"/>
<reference evidence="1" key="1">
    <citation type="submission" date="2021-02" db="EMBL/GenBank/DDBJ databases">
        <authorList>
            <person name="Dougan E. K."/>
            <person name="Rhodes N."/>
            <person name="Thang M."/>
            <person name="Chan C."/>
        </authorList>
    </citation>
    <scope>NUCLEOTIDE SEQUENCE</scope>
</reference>
<organism evidence="1 2">
    <name type="scientific">Polarella glacialis</name>
    <name type="common">Dinoflagellate</name>
    <dbReference type="NCBI Taxonomy" id="89957"/>
    <lineage>
        <taxon>Eukaryota</taxon>
        <taxon>Sar</taxon>
        <taxon>Alveolata</taxon>
        <taxon>Dinophyceae</taxon>
        <taxon>Suessiales</taxon>
        <taxon>Suessiaceae</taxon>
        <taxon>Polarella</taxon>
    </lineage>
</organism>
<accession>A0A813GL29</accession>
<dbReference type="AlphaFoldDB" id="A0A813GL29"/>
<protein>
    <submittedName>
        <fullName evidence="1">Uncharacterized protein</fullName>
    </submittedName>
</protein>
<name>A0A813GL29_POLGL</name>
<comment type="caution">
    <text evidence="1">The sequence shown here is derived from an EMBL/GenBank/DDBJ whole genome shotgun (WGS) entry which is preliminary data.</text>
</comment>
<sequence>MEDDNSRTKLVTRLRVARFRAIRGVEAALAQPRKTSAAEAVKVIQSVLTDDEKELLFQQLRKQPAFGEENQEDLLLQAQVAHHIAKQAANPVVQAAVASACVAVVGSRKKSRALFKAPIGSRSWRSAQGSTPLIKRGAPRKIASPAIFQEVRKYLLANATDTARRRKVGGRSVQMHNLKRSKRKLWTTSLAMQKLMKRSTWYVHLKKHRPEFVKMKCRTDVCAFCHKYDKVFLPSLRILVGQSESRVQALQPDYFDACQQQWDKMKLAGKTDPDDKLSLQYVRAAIKYMERMLAARAATILPDRAGALEHRGALHAEEASAIADLNKARSTLEVCEHHFSGVQRQSGFREGMIDKLDVSHVDIQLDFMENMSTPLGPEESQEWFWATARESITTLGFYAHYWKDGKEVHHYYHYISKIMNHDSAFSITAFNDLLGRLGLTSSHKVLHVWADCGPHFRSYEFVWNLVEVCRSRFPQVYLHFYLEHHGKGRNDGQFGLQRNWVVDYAREHVISTLENMTDALRCGAAETMRLDPPPAGPSYSIVPFQPAKPQVIKKLNNSRTKLMIEYTYCIRFDRHRNPQFGIEIKDFVYSDRIVDERNGVPIGDIVCEDIKPKEADWRLSYRKTTPEKEPLNVQLLQRRLAHQAHAKLVKVVSRCSPAVVLIAREEKRAAKRKAKFQRTQAVLAIDLEETDSGSSSDESAIE</sequence>
<evidence type="ECO:0000313" key="2">
    <source>
        <dbReference type="Proteomes" id="UP000654075"/>
    </source>
</evidence>
<keyword evidence="2" id="KW-1185">Reference proteome</keyword>
<dbReference type="EMBL" id="CAJNNV010028196">
    <property type="protein sequence ID" value="CAE8623595.1"/>
    <property type="molecule type" value="Genomic_DNA"/>
</dbReference>
<evidence type="ECO:0000313" key="1">
    <source>
        <dbReference type="EMBL" id="CAE8623595.1"/>
    </source>
</evidence>